<keyword evidence="5 10" id="KW-0735">Signal-anchor</keyword>
<dbReference type="PANTHER" id="PTHR10108:SF887">
    <property type="entry name" value="METHYLTRANSFERASE PMT22-RELATED"/>
    <property type="match status" value="1"/>
</dbReference>
<dbReference type="CDD" id="cd02440">
    <property type="entry name" value="AdoMet_MTases"/>
    <property type="match status" value="1"/>
</dbReference>
<comment type="caution">
    <text evidence="12">The sequence shown here is derived from an EMBL/GenBank/DDBJ whole genome shotgun (WGS) entry which is preliminary data.</text>
</comment>
<dbReference type="GO" id="GO:0016020">
    <property type="term" value="C:membrane"/>
    <property type="evidence" value="ECO:0007669"/>
    <property type="project" value="UniProtKB-SubCell"/>
</dbReference>
<sequence>MAIPKMQNLLKERKYPFIFLLFLLLILVTLFLISNSQSPFYIIPSTDLSTTQSQQKPPPSSDNNTTASARPPPQNQEVLLNDTGDVEWNSTDLSTKSQQKPLPSDDNTFSASPPPTPIIISTPPQNQVVTGGPDEDFEWNVCELSEAADYIPCLDNYKAIKALKSRRYMEHRERHCPQPSPRCLVPLPEGYKIPVPWPKSRDMIWYSNVPHPKLVEYKKDQHWVLKSDDYLVFPGGGTQFKDGVGHYIESIEKTLPIIEWGKHTRVILDVGCGVASFGGYLLDKDVITMSFAPKDEHEAQIQFALERGIPATLSVIGTQRLTFPDNSYDLIHCARCRVHWDADGGKPLLELNRILRPGGYFIWSATPVYRDDERDQNVWKAMVALTEAICWKVVKKTFFNSAGIGLVIYQKPVSSSCYDNRKENNPPLCDQNSRPNNSWYVPLDSCLRALPVTGNGDVYNWPAPWPDRLKSKPGTLSSEADAEEMFNQDTKHWSALVQDVYLGGLAINWSRVRNVMDMNAGYGGFAAALIDLPLWVINVVPNHGPDTLSVIFDRGLIGLYHDWCESLNTYPRTYDLLHSSFLFRNLTQRCDIIDVLVEVDRVLRPGGILLVQDTIEMITKVRSILETLHWSTTVQQEQFLVGEKGFWRPDKRIKV</sequence>
<dbReference type="EMBL" id="JBJUIK010000007">
    <property type="protein sequence ID" value="KAL3524006.1"/>
    <property type="molecule type" value="Genomic_DNA"/>
</dbReference>
<dbReference type="InterPro" id="IPR029063">
    <property type="entry name" value="SAM-dependent_MTases_sf"/>
</dbReference>
<evidence type="ECO:0000256" key="5">
    <source>
        <dbReference type="ARBA" id="ARBA00022968"/>
    </source>
</evidence>
<evidence type="ECO:0000256" key="4">
    <source>
        <dbReference type="ARBA" id="ARBA00022692"/>
    </source>
</evidence>
<evidence type="ECO:0000256" key="11">
    <source>
        <dbReference type="SAM" id="MobiDB-lite"/>
    </source>
</evidence>
<dbReference type="SUPFAM" id="SSF53335">
    <property type="entry name" value="S-adenosyl-L-methionine-dependent methyltransferases"/>
    <property type="match status" value="2"/>
</dbReference>
<evidence type="ECO:0000256" key="2">
    <source>
        <dbReference type="ARBA" id="ARBA00022603"/>
    </source>
</evidence>
<feature type="compositionally biased region" description="Polar residues" evidence="11">
    <location>
        <begin position="49"/>
        <end position="68"/>
    </location>
</feature>
<evidence type="ECO:0000313" key="13">
    <source>
        <dbReference type="Proteomes" id="UP001630127"/>
    </source>
</evidence>
<keyword evidence="13" id="KW-1185">Reference proteome</keyword>
<dbReference type="EC" id="2.1.1.-" evidence="10"/>
<accession>A0ABD2ZZ65</accession>
<dbReference type="Gene3D" id="3.40.50.150">
    <property type="entry name" value="Vaccinia Virus protein VP39"/>
    <property type="match status" value="2"/>
</dbReference>
<dbReference type="PANTHER" id="PTHR10108">
    <property type="entry name" value="SAM-DEPENDENT METHYLTRANSFERASE"/>
    <property type="match status" value="1"/>
</dbReference>
<evidence type="ECO:0000256" key="7">
    <source>
        <dbReference type="ARBA" id="ARBA00023136"/>
    </source>
</evidence>
<dbReference type="InterPro" id="IPR004159">
    <property type="entry name" value="Put_SAM_MeTrfase"/>
</dbReference>
<organism evidence="12 13">
    <name type="scientific">Cinchona calisaya</name>
    <dbReference type="NCBI Taxonomy" id="153742"/>
    <lineage>
        <taxon>Eukaryota</taxon>
        <taxon>Viridiplantae</taxon>
        <taxon>Streptophyta</taxon>
        <taxon>Embryophyta</taxon>
        <taxon>Tracheophyta</taxon>
        <taxon>Spermatophyta</taxon>
        <taxon>Magnoliopsida</taxon>
        <taxon>eudicotyledons</taxon>
        <taxon>Gunneridae</taxon>
        <taxon>Pentapetalae</taxon>
        <taxon>asterids</taxon>
        <taxon>lamiids</taxon>
        <taxon>Gentianales</taxon>
        <taxon>Rubiaceae</taxon>
        <taxon>Cinchonoideae</taxon>
        <taxon>Cinchoneae</taxon>
        <taxon>Cinchona</taxon>
    </lineage>
</organism>
<gene>
    <name evidence="12" type="ORF">ACH5RR_016840</name>
</gene>
<proteinExistence type="inferred from homology"/>
<dbReference type="GO" id="GO:0032259">
    <property type="term" value="P:methylation"/>
    <property type="evidence" value="ECO:0007669"/>
    <property type="project" value="UniProtKB-KW"/>
</dbReference>
<evidence type="ECO:0000313" key="12">
    <source>
        <dbReference type="EMBL" id="KAL3524006.1"/>
    </source>
</evidence>
<keyword evidence="2 10" id="KW-0489">Methyltransferase</keyword>
<dbReference type="AlphaFoldDB" id="A0ABD2ZZ65"/>
<evidence type="ECO:0000256" key="6">
    <source>
        <dbReference type="ARBA" id="ARBA00022989"/>
    </source>
</evidence>
<keyword evidence="7" id="KW-0472">Membrane</keyword>
<evidence type="ECO:0000256" key="3">
    <source>
        <dbReference type="ARBA" id="ARBA00022679"/>
    </source>
</evidence>
<dbReference type="Proteomes" id="UP001630127">
    <property type="component" value="Unassembled WGS sequence"/>
</dbReference>
<protein>
    <recommendedName>
        <fullName evidence="10">Methyltransferase</fullName>
        <ecNumber evidence="10">2.1.1.-</ecNumber>
    </recommendedName>
</protein>
<evidence type="ECO:0000256" key="10">
    <source>
        <dbReference type="RuleBase" id="RU366043"/>
    </source>
</evidence>
<dbReference type="GO" id="GO:0012505">
    <property type="term" value="C:endomembrane system"/>
    <property type="evidence" value="ECO:0007669"/>
    <property type="project" value="UniProtKB-SubCell"/>
</dbReference>
<comment type="similarity">
    <text evidence="1 10">Belongs to the methyltransferase superfamily.</text>
</comment>
<dbReference type="Pfam" id="PF03141">
    <property type="entry name" value="Methyltransf_29"/>
    <property type="match status" value="1"/>
</dbReference>
<evidence type="ECO:0000256" key="1">
    <source>
        <dbReference type="ARBA" id="ARBA00008361"/>
    </source>
</evidence>
<keyword evidence="8 10" id="KW-0325">Glycoprotein</keyword>
<evidence type="ECO:0000256" key="9">
    <source>
        <dbReference type="ARBA" id="ARBA00060399"/>
    </source>
</evidence>
<comment type="subcellular location">
    <subcellularLocation>
        <location evidence="9">Endomembrane system</location>
        <topology evidence="9">Single-pass type II membrane protein</topology>
    </subcellularLocation>
    <subcellularLocation>
        <location evidence="10">Membrane</location>
        <topology evidence="10">Single-pass type II membrane protein</topology>
    </subcellularLocation>
</comment>
<feature type="compositionally biased region" description="Polar residues" evidence="11">
    <location>
        <begin position="88"/>
        <end position="111"/>
    </location>
</feature>
<keyword evidence="4" id="KW-0812">Transmembrane</keyword>
<reference evidence="12 13" key="1">
    <citation type="submission" date="2024-11" db="EMBL/GenBank/DDBJ databases">
        <title>A near-complete genome assembly of Cinchona calisaya.</title>
        <authorList>
            <person name="Lian D.C."/>
            <person name="Zhao X.W."/>
            <person name="Wei L."/>
        </authorList>
    </citation>
    <scope>NUCLEOTIDE SEQUENCE [LARGE SCALE GENOMIC DNA]</scope>
    <source>
        <tissue evidence="12">Nenye</tissue>
    </source>
</reference>
<dbReference type="GO" id="GO:0008168">
    <property type="term" value="F:methyltransferase activity"/>
    <property type="evidence" value="ECO:0007669"/>
    <property type="project" value="UniProtKB-UniRule"/>
</dbReference>
<dbReference type="FunFam" id="3.40.50.150:FF:000084">
    <property type="entry name" value="probable methyltransferase PMT23"/>
    <property type="match status" value="1"/>
</dbReference>
<evidence type="ECO:0000256" key="8">
    <source>
        <dbReference type="ARBA" id="ARBA00023180"/>
    </source>
</evidence>
<feature type="region of interest" description="Disordered" evidence="11">
    <location>
        <begin position="49"/>
        <end position="129"/>
    </location>
</feature>
<name>A0ABD2ZZ65_9GENT</name>
<keyword evidence="6" id="KW-1133">Transmembrane helix</keyword>
<keyword evidence="3 10" id="KW-0808">Transferase</keyword>